<name>A0A2Z2KBS3_9BACL</name>
<dbReference type="Pfam" id="PF20563">
    <property type="entry name" value="DUF6773"/>
    <property type="match status" value="1"/>
</dbReference>
<gene>
    <name evidence="2" type="ORF">B9T62_10360</name>
</gene>
<feature type="transmembrane region" description="Helical" evidence="1">
    <location>
        <begin position="86"/>
        <end position="105"/>
    </location>
</feature>
<accession>A0A2Z2KBS3</accession>
<reference evidence="2 3" key="1">
    <citation type="submission" date="2017-06" db="EMBL/GenBank/DDBJ databases">
        <title>Complete genome sequence of Paenibacillus donghaensis KCTC 13049T isolated from East Sea sediment, South Korea.</title>
        <authorList>
            <person name="Jung B.K."/>
            <person name="Hong S.-J."/>
            <person name="Shin J.-H."/>
        </authorList>
    </citation>
    <scope>NUCLEOTIDE SEQUENCE [LARGE SCALE GENOMIC DNA]</scope>
    <source>
        <strain evidence="2 3">KCTC 13049</strain>
    </source>
</reference>
<dbReference type="AlphaFoldDB" id="A0A2Z2KBS3"/>
<dbReference type="KEGG" id="pdh:B9T62_10360"/>
<keyword evidence="1" id="KW-0472">Membrane</keyword>
<dbReference type="OrthoDB" id="1798392at2"/>
<evidence type="ECO:0000256" key="1">
    <source>
        <dbReference type="SAM" id="Phobius"/>
    </source>
</evidence>
<keyword evidence="1" id="KW-0812">Transmembrane</keyword>
<keyword evidence="3" id="KW-1185">Reference proteome</keyword>
<feature type="transmembrane region" description="Helical" evidence="1">
    <location>
        <begin position="117"/>
        <end position="137"/>
    </location>
</feature>
<dbReference type="Proteomes" id="UP000249890">
    <property type="component" value="Chromosome"/>
</dbReference>
<dbReference type="PROSITE" id="PS51257">
    <property type="entry name" value="PROKAR_LIPOPROTEIN"/>
    <property type="match status" value="1"/>
</dbReference>
<dbReference type="RefSeq" id="WP_087915168.1">
    <property type="nucleotide sequence ID" value="NZ_CP021780.1"/>
</dbReference>
<feature type="transmembrane region" description="Helical" evidence="1">
    <location>
        <begin position="21"/>
        <end position="43"/>
    </location>
</feature>
<feature type="transmembrane region" description="Helical" evidence="1">
    <location>
        <begin position="49"/>
        <end position="66"/>
    </location>
</feature>
<protein>
    <submittedName>
        <fullName evidence="2">Uncharacterized protein</fullName>
    </submittedName>
</protein>
<proteinExistence type="predicted"/>
<organism evidence="2 3">
    <name type="scientific">Paenibacillus donghaensis</name>
    <dbReference type="NCBI Taxonomy" id="414771"/>
    <lineage>
        <taxon>Bacteria</taxon>
        <taxon>Bacillati</taxon>
        <taxon>Bacillota</taxon>
        <taxon>Bacilli</taxon>
        <taxon>Bacillales</taxon>
        <taxon>Paenibacillaceae</taxon>
        <taxon>Paenibacillus</taxon>
    </lineage>
</organism>
<dbReference type="InterPro" id="IPR046664">
    <property type="entry name" value="DUF6773"/>
</dbReference>
<keyword evidence="1" id="KW-1133">Transmembrane helix</keyword>
<dbReference type="EMBL" id="CP021780">
    <property type="protein sequence ID" value="ASA21155.1"/>
    <property type="molecule type" value="Genomic_DNA"/>
</dbReference>
<sequence length="145" mass="15839">MNKSHLDERQLQKRNKVGNQTLLLVACLLLADLGLQDSGIQWLDYPLNNYFIFMVSIGSYVVRIIWIGSFTGPGNSRNALFGKKTLGAAVAILVAISTVALFLGNSSGTTAERMTDMWTLAGISVLVAVVILTVVVITRIRNNRD</sequence>
<evidence type="ECO:0000313" key="2">
    <source>
        <dbReference type="EMBL" id="ASA21155.1"/>
    </source>
</evidence>
<evidence type="ECO:0000313" key="3">
    <source>
        <dbReference type="Proteomes" id="UP000249890"/>
    </source>
</evidence>